<dbReference type="Proteomes" id="UP000321046">
    <property type="component" value="Unassembled WGS sequence"/>
</dbReference>
<dbReference type="OrthoDB" id="5477235at2"/>
<evidence type="ECO:0000313" key="3">
    <source>
        <dbReference type="Proteomes" id="UP000321046"/>
    </source>
</evidence>
<name>A0A5C6XCF5_9DELT</name>
<keyword evidence="1" id="KW-0732">Signal</keyword>
<sequence>MKIPTHPPAPRRSMRHGATALLAALATCGLMACGTDGETDSPADASGRTVMAVSPNGSYLVFRDHVRLMADDLARAATFEDDRVMIPVKHREHLKGLETGDILLAQIDNGHWRHIEAIEVQGSNLVLRTRDAALFEMVEDGDILVEIGEQEAIGQHRSALRYQEERIYEGGSGGVVFPRPRPVRPIVDDPIIIELDELSASAGPRYSFEIAETAAGEVDTPEYTVETVQGQIEANVTFISRMKILAGRIVEERTSALAHVDTDPQWVIESTGDRADRHTFRLHGSHATRPMFEILQRRFYFTADLNLAYDVRTSGTATMTAGFVGSGYAFAGVLCTNGLGGQQDCMALPREGRYEAFHAEERATQTQGENGAISFKATMGINAALVDTPSSVTANLLTRLEPFRANFDAEMTLRPPFCPRSGTLTVAGHARKATFNGTTGYTSESRTVFENLDMVQDNPACGISEPDGPLYCERPGDCGDDPELTCFRGICDVRTPMRVVLDWASAADLDLYVELPDGELISVANRNANSATMTMVSNGGGECENCGVCTGSMITDCAAADPVDGQCPAGCSVSLDGNRCTGGVARCGVFDAQSCGSVEGCSWSTMGGSLPPYLEAVAIDRPEVDELYRIWIVNKSGQYNGRPDPIRYELQIHGLEEQSASISGYIEADAGARSITSIYRYGVIEDSDECIPVYDSQLCEDAGNVCGQFSATDNCGVLREVIDCGSCDAGVPCENNQCVCTQQSDAEICASRGYACGSREIIDSCGETRTIECGSCEAGVECSANNTCCGVNVEEEICNEPPGFTRTGCTSNECEEPPADLGCNRIRRTDSCGIQRDVECGGCNMFDGWYFVGESEADVIQVCGSRAVCDYHLYEWRDYDCAGEKCTYEVTDHEARQVNCESCPDPFIGPWSPCNEFDGSCDQSGTRERTHYDFRCDQESDLNTYLTSLTNHALDSVAHPNIAAAPYAVCVGFEDHVEEGACTRNTNGASCGAGASGRCALGECLQNDCTEIQGNCGTVAEPQLCATVLTPTNPRNVCLPEDDCYVDDDCNQFLAVGDPERVCGVTGGNSPSTSCIEPNANGDGVGESCNSNSDCYHGHCSGGVCTIACTSQFDCTSYGMNCGVKLYGGNAFNVCVPNN</sequence>
<evidence type="ECO:0000313" key="2">
    <source>
        <dbReference type="EMBL" id="TXD35072.1"/>
    </source>
</evidence>
<protein>
    <submittedName>
        <fullName evidence="2">Uncharacterized protein</fullName>
    </submittedName>
</protein>
<gene>
    <name evidence="2" type="ORF">FRC96_11845</name>
</gene>
<comment type="caution">
    <text evidence="2">The sequence shown here is derived from an EMBL/GenBank/DDBJ whole genome shotgun (WGS) entry which is preliminary data.</text>
</comment>
<evidence type="ECO:0000256" key="1">
    <source>
        <dbReference type="SAM" id="SignalP"/>
    </source>
</evidence>
<organism evidence="2 3">
    <name type="scientific">Lujinxingia vulgaris</name>
    <dbReference type="NCBI Taxonomy" id="2600176"/>
    <lineage>
        <taxon>Bacteria</taxon>
        <taxon>Deltaproteobacteria</taxon>
        <taxon>Bradymonadales</taxon>
        <taxon>Lujinxingiaceae</taxon>
        <taxon>Lujinxingia</taxon>
    </lineage>
</organism>
<feature type="chain" id="PRO_5022766725" evidence="1">
    <location>
        <begin position="33"/>
        <end position="1139"/>
    </location>
</feature>
<reference evidence="2 3" key="1">
    <citation type="submission" date="2019-08" db="EMBL/GenBank/DDBJ databases">
        <title>Bradymonadales sp. TMQ2.</title>
        <authorList>
            <person name="Liang Q."/>
        </authorList>
    </citation>
    <scope>NUCLEOTIDE SEQUENCE [LARGE SCALE GENOMIC DNA]</scope>
    <source>
        <strain evidence="2 3">TMQ2</strain>
    </source>
</reference>
<dbReference type="PROSITE" id="PS51257">
    <property type="entry name" value="PROKAR_LIPOPROTEIN"/>
    <property type="match status" value="1"/>
</dbReference>
<dbReference type="AlphaFoldDB" id="A0A5C6XCF5"/>
<dbReference type="EMBL" id="VOSL01000052">
    <property type="protein sequence ID" value="TXD35072.1"/>
    <property type="molecule type" value="Genomic_DNA"/>
</dbReference>
<feature type="signal peptide" evidence="1">
    <location>
        <begin position="1"/>
        <end position="32"/>
    </location>
</feature>
<proteinExistence type="predicted"/>
<dbReference type="RefSeq" id="WP_146974708.1">
    <property type="nucleotide sequence ID" value="NZ_VOSL01000052.1"/>
</dbReference>
<accession>A0A5C6XCF5</accession>